<proteinExistence type="inferred from homology"/>
<evidence type="ECO:0000256" key="5">
    <source>
        <dbReference type="ARBA" id="ARBA00023239"/>
    </source>
</evidence>
<name>A0AB73QV87_PSESS</name>
<dbReference type="GO" id="GO:0006096">
    <property type="term" value="P:glycolytic process"/>
    <property type="evidence" value="ECO:0007669"/>
    <property type="project" value="UniProtKB-KW"/>
</dbReference>
<gene>
    <name evidence="7" type="ORF">CC205_26730</name>
</gene>
<dbReference type="InterPro" id="IPR000741">
    <property type="entry name" value="FBA_I"/>
</dbReference>
<comment type="similarity">
    <text evidence="2">Belongs to the class I fructose-bisphosphate aldolase family.</text>
</comment>
<sequence>MKMTAAETIKSLRRTKTGILACDESPKSMAKRFSRAGIYIKHDTRKQYFEMLLGGEDISSYISGIILYEDILTENAYEAIRKSLSEQGILLGVRADQGGSLLACEYHNEFTRGLDSLRDRLDLYKSNGASFVKWRASYSTDPSPLTRVNINLNSLLLSAFARQALEVGLVPIVEVEVLYEGNHDIEGCLSTTTEALESLFASLDSLQVDVNNLILKVNYITPGSSNNKKFDMEEISKKTILLLNSAVPKNIGLVVFLSGGLDSEVALEILTCLTKCGSQAKLTYSFGRAFWQVPLNVWGGKEENVFEAREELIAKLFKASEAVL</sequence>
<dbReference type="EC" id="4.1.2.13" evidence="3"/>
<accession>A0AB73QV87</accession>
<evidence type="ECO:0000313" key="7">
    <source>
        <dbReference type="EMBL" id="PAB25202.1"/>
    </source>
</evidence>
<comment type="pathway">
    <text evidence="1">Carbohydrate degradation; glycolysis; D-glyceraldehyde 3-phosphate and glycerone phosphate from D-glucose: step 4/4.</text>
</comment>
<keyword evidence="5" id="KW-0456">Lyase</keyword>
<dbReference type="AlphaFoldDB" id="A0AB73QV87"/>
<reference evidence="7 8" key="1">
    <citation type="submission" date="2017-05" db="EMBL/GenBank/DDBJ databases">
        <title>Comparative genomic of Pseudomonas savastanoi pathovars.</title>
        <authorList>
            <person name="Pintado A."/>
            <person name="Moreno-Perez A."/>
            <person name="Caballo-Ponce E."/>
            <person name="Murillo J."/>
            <person name="Bardaji L."/>
            <person name="Cerboneschi M."/>
            <person name="Rodriguez-Palenzuela P."/>
            <person name="Ramos C."/>
            <person name="Tegli S."/>
        </authorList>
    </citation>
    <scope>NUCLEOTIDE SEQUENCE [LARGE SCALE GENOMIC DNA]</scope>
    <source>
        <strain evidence="7 8">ESC 23</strain>
    </source>
</reference>
<dbReference type="InterPro" id="IPR013785">
    <property type="entry name" value="Aldolase_TIM"/>
</dbReference>
<evidence type="ECO:0000256" key="2">
    <source>
        <dbReference type="ARBA" id="ARBA00010387"/>
    </source>
</evidence>
<evidence type="ECO:0000313" key="8">
    <source>
        <dbReference type="Proteomes" id="UP000216306"/>
    </source>
</evidence>
<evidence type="ECO:0000256" key="1">
    <source>
        <dbReference type="ARBA" id="ARBA00004714"/>
    </source>
</evidence>
<dbReference type="Gene3D" id="3.20.20.70">
    <property type="entry name" value="Aldolase class I"/>
    <property type="match status" value="1"/>
</dbReference>
<dbReference type="Proteomes" id="UP000216306">
    <property type="component" value="Unassembled WGS sequence"/>
</dbReference>
<dbReference type="PANTHER" id="PTHR11627">
    <property type="entry name" value="FRUCTOSE-BISPHOSPHATE ALDOLASE"/>
    <property type="match status" value="1"/>
</dbReference>
<keyword evidence="4" id="KW-0324">Glycolysis</keyword>
<comment type="caution">
    <text evidence="7">The sequence shown here is derived from an EMBL/GenBank/DDBJ whole genome shotgun (WGS) entry which is preliminary data.</text>
</comment>
<dbReference type="Pfam" id="PF00274">
    <property type="entry name" value="Glycolytic"/>
    <property type="match status" value="1"/>
</dbReference>
<evidence type="ECO:0000256" key="4">
    <source>
        <dbReference type="ARBA" id="ARBA00023152"/>
    </source>
</evidence>
<evidence type="ECO:0000256" key="3">
    <source>
        <dbReference type="ARBA" id="ARBA00013068"/>
    </source>
</evidence>
<dbReference type="EMBL" id="NIAY01000186">
    <property type="protein sequence ID" value="PAB25202.1"/>
    <property type="molecule type" value="Genomic_DNA"/>
</dbReference>
<dbReference type="NCBIfam" id="NF033379">
    <property type="entry name" value="FrucBisAld_I"/>
    <property type="match status" value="1"/>
</dbReference>
<evidence type="ECO:0000256" key="6">
    <source>
        <dbReference type="ARBA" id="ARBA00029799"/>
    </source>
</evidence>
<organism evidence="7 8">
    <name type="scientific">Pseudomonas savastanoi pv. nerii</name>
    <dbReference type="NCBI Taxonomy" id="360921"/>
    <lineage>
        <taxon>Bacteria</taxon>
        <taxon>Pseudomonadati</taxon>
        <taxon>Pseudomonadota</taxon>
        <taxon>Gammaproteobacteria</taxon>
        <taxon>Pseudomonadales</taxon>
        <taxon>Pseudomonadaceae</taxon>
        <taxon>Pseudomonas</taxon>
    </lineage>
</organism>
<dbReference type="GO" id="GO:0004332">
    <property type="term" value="F:fructose-bisphosphate aldolase activity"/>
    <property type="evidence" value="ECO:0007669"/>
    <property type="project" value="UniProtKB-EC"/>
</dbReference>
<protein>
    <recommendedName>
        <fullName evidence="3">fructose-bisphosphate aldolase</fullName>
        <ecNumber evidence="3">4.1.2.13</ecNumber>
    </recommendedName>
    <alternativeName>
        <fullName evidence="6">Fructose-bisphosphate aldolase class I</fullName>
    </alternativeName>
</protein>
<dbReference type="SUPFAM" id="SSF51569">
    <property type="entry name" value="Aldolase"/>
    <property type="match status" value="1"/>
</dbReference>